<comment type="similarity">
    <text evidence="8">Belongs to the binding-protein-dependent transport system permease family. LivHM subfamily.</text>
</comment>
<keyword evidence="6 9" id="KW-1133">Transmembrane helix</keyword>
<dbReference type="PANTHER" id="PTHR11795:SF445">
    <property type="entry name" value="AMINO ACID ABC TRANSPORTER PERMEASE PROTEIN"/>
    <property type="match status" value="1"/>
</dbReference>
<keyword evidence="5" id="KW-0029">Amino-acid transport</keyword>
<evidence type="ECO:0000256" key="3">
    <source>
        <dbReference type="ARBA" id="ARBA00022475"/>
    </source>
</evidence>
<evidence type="ECO:0000256" key="1">
    <source>
        <dbReference type="ARBA" id="ARBA00004651"/>
    </source>
</evidence>
<dbReference type="Proteomes" id="UP000292274">
    <property type="component" value="Unassembled WGS sequence"/>
</dbReference>
<feature type="transmembrane region" description="Helical" evidence="9">
    <location>
        <begin position="33"/>
        <end position="50"/>
    </location>
</feature>
<proteinExistence type="inferred from homology"/>
<keyword evidence="11" id="KW-1185">Reference proteome</keyword>
<dbReference type="OrthoDB" id="9807115at2"/>
<comment type="subcellular location">
    <subcellularLocation>
        <location evidence="1">Cell membrane</location>
        <topology evidence="1">Multi-pass membrane protein</topology>
    </subcellularLocation>
</comment>
<feature type="transmembrane region" description="Helical" evidence="9">
    <location>
        <begin position="139"/>
        <end position="156"/>
    </location>
</feature>
<dbReference type="EMBL" id="SJJR01000007">
    <property type="protein sequence ID" value="TCB97224.1"/>
    <property type="molecule type" value="Genomic_DNA"/>
</dbReference>
<gene>
    <name evidence="10" type="ORF">E0H26_13205</name>
</gene>
<dbReference type="GO" id="GO:0005886">
    <property type="term" value="C:plasma membrane"/>
    <property type="evidence" value="ECO:0007669"/>
    <property type="project" value="UniProtKB-SubCell"/>
</dbReference>
<evidence type="ECO:0000256" key="2">
    <source>
        <dbReference type="ARBA" id="ARBA00022448"/>
    </source>
</evidence>
<evidence type="ECO:0000256" key="9">
    <source>
        <dbReference type="SAM" id="Phobius"/>
    </source>
</evidence>
<comment type="caution">
    <text evidence="10">The sequence shown here is derived from an EMBL/GenBank/DDBJ whole genome shotgun (WGS) entry which is preliminary data.</text>
</comment>
<dbReference type="Pfam" id="PF02653">
    <property type="entry name" value="BPD_transp_2"/>
    <property type="match status" value="1"/>
</dbReference>
<evidence type="ECO:0000256" key="4">
    <source>
        <dbReference type="ARBA" id="ARBA00022692"/>
    </source>
</evidence>
<keyword evidence="4 9" id="KW-0812">Transmembrane</keyword>
<evidence type="ECO:0000313" key="11">
    <source>
        <dbReference type="Proteomes" id="UP000292274"/>
    </source>
</evidence>
<reference evidence="10 11" key="1">
    <citation type="submission" date="2019-02" db="EMBL/GenBank/DDBJ databases">
        <title>Jishengella sp. nov., isolated from a root of Zingiber montanum.</title>
        <authorList>
            <person name="Kuncharoen N."/>
            <person name="Kudo T."/>
            <person name="Masahiro Y."/>
            <person name="Ohkuma M."/>
            <person name="Tanasupawat S."/>
        </authorList>
    </citation>
    <scope>NUCLEOTIDE SEQUENCE [LARGE SCALE GENOMIC DNA]</scope>
    <source>
        <strain evidence="10 11">PLAI 1-1</strain>
    </source>
</reference>
<evidence type="ECO:0000313" key="10">
    <source>
        <dbReference type="EMBL" id="TCB97224.1"/>
    </source>
</evidence>
<sequence length="289" mass="29885">MHMLSLIVTSLSLTAVLIPLVVSVSLVFRVSGVVNFGAGYFCVFAGAACASWGAENALLGVVLTLAAGAVLGGLTYAAAILPAQRKGVPVIGLTLSTLGFGLLLNFVTRQQFGGQPSIVQPWLTGSVQLGDFQTARQRLLIIGLSLLLLIGLYLLFDRTLIGRALSAVAHDHELAAVYGVRSSRFRLLAWVVSGVCLMIGGIFQATVASVSIDVAPTLLVLSLVGAVIGGLGSLFGAVGGALVAGLAMTVTDQFIAPGFHLTTLLVILSLVLLVRPSGLFTFRGTAERV</sequence>
<dbReference type="GO" id="GO:0006865">
    <property type="term" value="P:amino acid transport"/>
    <property type="evidence" value="ECO:0007669"/>
    <property type="project" value="UniProtKB-KW"/>
</dbReference>
<dbReference type="GO" id="GO:0022857">
    <property type="term" value="F:transmembrane transporter activity"/>
    <property type="evidence" value="ECO:0007669"/>
    <property type="project" value="InterPro"/>
</dbReference>
<feature type="transmembrane region" description="Helical" evidence="9">
    <location>
        <begin position="254"/>
        <end position="274"/>
    </location>
</feature>
<feature type="transmembrane region" description="Helical" evidence="9">
    <location>
        <begin position="87"/>
        <end position="107"/>
    </location>
</feature>
<feature type="transmembrane region" description="Helical" evidence="9">
    <location>
        <begin position="57"/>
        <end position="81"/>
    </location>
</feature>
<keyword evidence="7 9" id="KW-0472">Membrane</keyword>
<feature type="transmembrane region" description="Helical" evidence="9">
    <location>
        <begin position="187"/>
        <end position="207"/>
    </location>
</feature>
<accession>A0A4R0GIA9</accession>
<evidence type="ECO:0000256" key="8">
    <source>
        <dbReference type="ARBA" id="ARBA00037998"/>
    </source>
</evidence>
<dbReference type="PANTHER" id="PTHR11795">
    <property type="entry name" value="BRANCHED-CHAIN AMINO ACID TRANSPORT SYSTEM PERMEASE PROTEIN LIVH"/>
    <property type="match status" value="1"/>
</dbReference>
<dbReference type="InterPro" id="IPR052157">
    <property type="entry name" value="BCAA_transport_permease"/>
</dbReference>
<keyword evidence="3" id="KW-1003">Cell membrane</keyword>
<protein>
    <submittedName>
        <fullName evidence="10">Branched-chain amino acid ABC transporter permease</fullName>
    </submittedName>
</protein>
<evidence type="ECO:0000256" key="5">
    <source>
        <dbReference type="ARBA" id="ARBA00022970"/>
    </source>
</evidence>
<dbReference type="CDD" id="cd06582">
    <property type="entry name" value="TM_PBP1_LivH_like"/>
    <property type="match status" value="1"/>
</dbReference>
<organism evidence="10 11">
    <name type="scientific">Micromonospora zingiberis</name>
    <dbReference type="NCBI Taxonomy" id="2053011"/>
    <lineage>
        <taxon>Bacteria</taxon>
        <taxon>Bacillati</taxon>
        <taxon>Actinomycetota</taxon>
        <taxon>Actinomycetes</taxon>
        <taxon>Micromonosporales</taxon>
        <taxon>Micromonosporaceae</taxon>
        <taxon>Micromonospora</taxon>
    </lineage>
</organism>
<evidence type="ECO:0000256" key="7">
    <source>
        <dbReference type="ARBA" id="ARBA00023136"/>
    </source>
</evidence>
<evidence type="ECO:0000256" key="6">
    <source>
        <dbReference type="ARBA" id="ARBA00022989"/>
    </source>
</evidence>
<feature type="transmembrane region" description="Helical" evidence="9">
    <location>
        <begin position="219"/>
        <end position="248"/>
    </location>
</feature>
<dbReference type="AlphaFoldDB" id="A0A4R0GIA9"/>
<name>A0A4R0GIA9_9ACTN</name>
<dbReference type="InterPro" id="IPR001851">
    <property type="entry name" value="ABC_transp_permease"/>
</dbReference>
<keyword evidence="2" id="KW-0813">Transport</keyword>